<gene>
    <name evidence="3" type="ORF">TVAG_265800</name>
</gene>
<feature type="region of interest" description="Disordered" evidence="2">
    <location>
        <begin position="198"/>
        <end position="221"/>
    </location>
</feature>
<feature type="compositionally biased region" description="Low complexity" evidence="2">
    <location>
        <begin position="380"/>
        <end position="399"/>
    </location>
</feature>
<dbReference type="InParanoid" id="A2F2H7"/>
<accession>A2F2H7</accession>
<dbReference type="FunCoup" id="A2F2H7">
    <property type="interactions" value="61"/>
</dbReference>
<keyword evidence="4" id="KW-1185">Reference proteome</keyword>
<dbReference type="RefSeq" id="XP_001313806.1">
    <property type="nucleotide sequence ID" value="XM_001313805.1"/>
</dbReference>
<feature type="compositionally biased region" description="Polar residues" evidence="2">
    <location>
        <begin position="37"/>
        <end position="55"/>
    </location>
</feature>
<feature type="compositionally biased region" description="Acidic residues" evidence="2">
    <location>
        <begin position="19"/>
        <end position="36"/>
    </location>
</feature>
<feature type="coiled-coil region" evidence="1">
    <location>
        <begin position="157"/>
        <end position="184"/>
    </location>
</feature>
<reference evidence="3" key="1">
    <citation type="submission" date="2006-10" db="EMBL/GenBank/DDBJ databases">
        <authorList>
            <person name="Amadeo P."/>
            <person name="Zhao Q."/>
            <person name="Wortman J."/>
            <person name="Fraser-Liggett C."/>
            <person name="Carlton J."/>
        </authorList>
    </citation>
    <scope>NUCLEOTIDE SEQUENCE</scope>
    <source>
        <strain evidence="3">G3</strain>
    </source>
</reference>
<evidence type="ECO:0000256" key="1">
    <source>
        <dbReference type="SAM" id="Coils"/>
    </source>
</evidence>
<feature type="region of interest" description="Disordered" evidence="2">
    <location>
        <begin position="293"/>
        <end position="319"/>
    </location>
</feature>
<feature type="coiled-coil region" evidence="1">
    <location>
        <begin position="67"/>
        <end position="115"/>
    </location>
</feature>
<feature type="compositionally biased region" description="Basic and acidic residues" evidence="2">
    <location>
        <begin position="293"/>
        <end position="303"/>
    </location>
</feature>
<dbReference type="STRING" id="5722.A2F2H7"/>
<name>A2F2H7_TRIV3</name>
<feature type="region of interest" description="Disordered" evidence="2">
    <location>
        <begin position="371"/>
        <end position="399"/>
    </location>
</feature>
<dbReference type="AlphaFoldDB" id="A2F2H7"/>
<dbReference type="VEuPathDB" id="TrichDB:TVAG_265800"/>
<evidence type="ECO:0000313" key="3">
    <source>
        <dbReference type="EMBL" id="EAY00877.1"/>
    </source>
</evidence>
<dbReference type="EMBL" id="DS113586">
    <property type="protein sequence ID" value="EAY00877.1"/>
    <property type="molecule type" value="Genomic_DNA"/>
</dbReference>
<reference evidence="3" key="2">
    <citation type="journal article" date="2007" name="Science">
        <title>Draft genome sequence of the sexually transmitted pathogen Trichomonas vaginalis.</title>
        <authorList>
            <person name="Carlton J.M."/>
            <person name="Hirt R.P."/>
            <person name="Silva J.C."/>
            <person name="Delcher A.L."/>
            <person name="Schatz M."/>
            <person name="Zhao Q."/>
            <person name="Wortman J.R."/>
            <person name="Bidwell S.L."/>
            <person name="Alsmark U.C.M."/>
            <person name="Besteiro S."/>
            <person name="Sicheritz-Ponten T."/>
            <person name="Noel C.J."/>
            <person name="Dacks J.B."/>
            <person name="Foster P.G."/>
            <person name="Simillion C."/>
            <person name="Van de Peer Y."/>
            <person name="Miranda-Saavedra D."/>
            <person name="Barton G.J."/>
            <person name="Westrop G.D."/>
            <person name="Mueller S."/>
            <person name="Dessi D."/>
            <person name="Fiori P.L."/>
            <person name="Ren Q."/>
            <person name="Paulsen I."/>
            <person name="Zhang H."/>
            <person name="Bastida-Corcuera F.D."/>
            <person name="Simoes-Barbosa A."/>
            <person name="Brown M.T."/>
            <person name="Hayes R.D."/>
            <person name="Mukherjee M."/>
            <person name="Okumura C.Y."/>
            <person name="Schneider R."/>
            <person name="Smith A.J."/>
            <person name="Vanacova S."/>
            <person name="Villalvazo M."/>
            <person name="Haas B.J."/>
            <person name="Pertea M."/>
            <person name="Feldblyum T.V."/>
            <person name="Utterback T.R."/>
            <person name="Shu C.L."/>
            <person name="Osoegawa K."/>
            <person name="de Jong P.J."/>
            <person name="Hrdy I."/>
            <person name="Horvathova L."/>
            <person name="Zubacova Z."/>
            <person name="Dolezal P."/>
            <person name="Malik S.B."/>
            <person name="Logsdon J.M. Jr."/>
            <person name="Henze K."/>
            <person name="Gupta A."/>
            <person name="Wang C.C."/>
            <person name="Dunne R.L."/>
            <person name="Upcroft J.A."/>
            <person name="Upcroft P."/>
            <person name="White O."/>
            <person name="Salzberg S.L."/>
            <person name="Tang P."/>
            <person name="Chiu C.-H."/>
            <person name="Lee Y.-S."/>
            <person name="Embley T.M."/>
            <person name="Coombs G.H."/>
            <person name="Mottram J.C."/>
            <person name="Tachezy J."/>
            <person name="Fraser-Liggett C.M."/>
            <person name="Johnson P.J."/>
        </authorList>
    </citation>
    <scope>NUCLEOTIDE SEQUENCE [LARGE SCALE GENOMIC DNA]</scope>
    <source>
        <strain evidence="3">G3</strain>
    </source>
</reference>
<sequence>MQNNSAEDIESAGSFIEKEELEDPDDEVPMEQEEENLTNNSDDASTKSDLASKISQSHEDDAIQEEIERINYQIAQEEKMREKYLNQIDKMTNDIEQMKADGKTIELNVEELDEKRKQYPEPPEQSYYSGDFFHRMNAFDVRDAIVNGVYNGQQNVIKEMNNLIKKQKLANAALQKKYEQLIQQIPGYVDYDMTNDAKSENKSVKSNKSRKNQPENKDMKQMNIQISNIQKSINQQDEEFKKLTRECEDYQQKIRDISLEISTNPDSNIELMNDQIQALDEEIKNKQRQLKETEENLKTEQGRSNRSSRTSQVDDRSRISYASDASMERWLERQQLVQESKAKSVKEDDAWMSERDALLQNIQKVKQEIRQYEQKESFSPRKSLSTSSRKSKSDASSILSIRSQENNKGFLRQAMAMELENLQSEDHPINQAIKQESLYAEKLSADILAVEATKKSIEDFSSRLFAKQDEDYDNRKQRIDMLKAELAELRSKVGN</sequence>
<proteinExistence type="predicted"/>
<evidence type="ECO:0000313" key="4">
    <source>
        <dbReference type="Proteomes" id="UP000001542"/>
    </source>
</evidence>
<dbReference type="KEGG" id="tva:4758700"/>
<evidence type="ECO:0000256" key="2">
    <source>
        <dbReference type="SAM" id="MobiDB-lite"/>
    </source>
</evidence>
<protein>
    <submittedName>
        <fullName evidence="3">Uncharacterized protein</fullName>
    </submittedName>
</protein>
<dbReference type="Proteomes" id="UP000001542">
    <property type="component" value="Unassembled WGS sequence"/>
</dbReference>
<organism evidence="3 4">
    <name type="scientific">Trichomonas vaginalis (strain ATCC PRA-98 / G3)</name>
    <dbReference type="NCBI Taxonomy" id="412133"/>
    <lineage>
        <taxon>Eukaryota</taxon>
        <taxon>Metamonada</taxon>
        <taxon>Parabasalia</taxon>
        <taxon>Trichomonadida</taxon>
        <taxon>Trichomonadidae</taxon>
        <taxon>Trichomonas</taxon>
    </lineage>
</organism>
<keyword evidence="1" id="KW-0175">Coiled coil</keyword>
<dbReference type="SMR" id="A2F2H7"/>
<dbReference type="VEuPathDB" id="TrichDB:TVAGG3_0980420"/>
<feature type="region of interest" description="Disordered" evidence="2">
    <location>
        <begin position="1"/>
        <end position="64"/>
    </location>
</feature>